<feature type="region of interest" description="Disordered" evidence="2">
    <location>
        <begin position="498"/>
        <end position="525"/>
    </location>
</feature>
<keyword evidence="4" id="KW-1185">Reference proteome</keyword>
<keyword evidence="1" id="KW-0175">Coiled coil</keyword>
<dbReference type="EMBL" id="CCKQ01019213">
    <property type="protein sequence ID" value="CDW91230.1"/>
    <property type="molecule type" value="Genomic_DNA"/>
</dbReference>
<evidence type="ECO:0000256" key="1">
    <source>
        <dbReference type="SAM" id="Coils"/>
    </source>
</evidence>
<dbReference type="Proteomes" id="UP000039865">
    <property type="component" value="Unassembled WGS sequence"/>
</dbReference>
<feature type="coiled-coil region" evidence="1">
    <location>
        <begin position="587"/>
        <end position="637"/>
    </location>
</feature>
<feature type="coiled-coil region" evidence="1">
    <location>
        <begin position="358"/>
        <end position="420"/>
    </location>
</feature>
<organism evidence="3 4">
    <name type="scientific">Stylonychia lemnae</name>
    <name type="common">Ciliate</name>
    <dbReference type="NCBI Taxonomy" id="5949"/>
    <lineage>
        <taxon>Eukaryota</taxon>
        <taxon>Sar</taxon>
        <taxon>Alveolata</taxon>
        <taxon>Ciliophora</taxon>
        <taxon>Intramacronucleata</taxon>
        <taxon>Spirotrichea</taxon>
        <taxon>Stichotrichia</taxon>
        <taxon>Sporadotrichida</taxon>
        <taxon>Oxytrichidae</taxon>
        <taxon>Stylonychinae</taxon>
        <taxon>Stylonychia</taxon>
    </lineage>
</organism>
<reference evidence="3 4" key="1">
    <citation type="submission" date="2014-06" db="EMBL/GenBank/DDBJ databases">
        <authorList>
            <person name="Swart Estienne"/>
        </authorList>
    </citation>
    <scope>NUCLEOTIDE SEQUENCE [LARGE SCALE GENOMIC DNA]</scope>
    <source>
        <strain evidence="3 4">130c</strain>
    </source>
</reference>
<dbReference type="InParanoid" id="A0A078B9L9"/>
<evidence type="ECO:0000256" key="2">
    <source>
        <dbReference type="SAM" id="MobiDB-lite"/>
    </source>
</evidence>
<accession>A0A078B9L9</accession>
<gene>
    <name evidence="3" type="primary">Contig3299.g3533</name>
    <name evidence="3" type="ORF">STYLEM_20383</name>
</gene>
<evidence type="ECO:0000313" key="3">
    <source>
        <dbReference type="EMBL" id="CDW91230.1"/>
    </source>
</evidence>
<feature type="compositionally biased region" description="Polar residues" evidence="2">
    <location>
        <begin position="501"/>
        <end position="523"/>
    </location>
</feature>
<sequence length="643" mass="75055">MDIMMKHQLNQKNQTMKQANKNDVVIYNQVMPEVDYWQGRNNQFMPSQSLDQSQLFNDSKFVGYDQNNIQINTAQFQTDTASDGANVTPNNNILPSNSIQLSLENFKSSSNLVQLPPQTLPNTEIISHLQPQFEEPQIILPPLQFNHQLIAQYEQVMQLMHQEIQTLLHKNKDLQEQAQINESRQNLTASVQEQSNIQQFQQMMKEKDDLIETLRQREQVIMSLRVELDIMNQSNQELQQNQNSQQQYQNLSEQQLKNRNDQLLDKVRKLEKQNRDYEQQNFELEQMTRQLQRDLKNQSIINDQMRQETQDINIKREQGDLLVQEVKNKLCQNLIQTRQLQSVIDNQIIELTNLQNIRGQQEKFLEQANHDIEQLRDQLNESEGIKLGQFQIMERKEREIQNLRAMVRRFLALIETHREEFGELQDVNYDLLFKDVSNSNISFQLPPSQYHHLQSSAHKHVKFEGSVGPAYKSKPQKQSTENEDYYGMVEKLTQYVREKSQAGTSNQSFAQSQGRQRSPNRSYNEADYTMPKSILKNQNQSMQSEPQASPQISWVSSTVNSGQTNHNQSQQQLQKPRGKSPDRKPNVEGLKATLASLIEEKNNLEKQLRAGDNRKPQDDLKFEIDLAANNIKRIQEKIQAASQ</sequence>
<feature type="coiled-coil region" evidence="1">
    <location>
        <begin position="157"/>
        <end position="294"/>
    </location>
</feature>
<name>A0A078B9L9_STYLE</name>
<feature type="compositionally biased region" description="Low complexity" evidence="2">
    <location>
        <begin position="560"/>
        <end position="574"/>
    </location>
</feature>
<evidence type="ECO:0000313" key="4">
    <source>
        <dbReference type="Proteomes" id="UP000039865"/>
    </source>
</evidence>
<proteinExistence type="predicted"/>
<dbReference type="AlphaFoldDB" id="A0A078B9L9"/>
<feature type="region of interest" description="Disordered" evidence="2">
    <location>
        <begin position="557"/>
        <end position="587"/>
    </location>
</feature>
<protein>
    <submittedName>
        <fullName evidence="3">Uncharacterized protein</fullName>
    </submittedName>
</protein>